<dbReference type="InterPro" id="IPR013506">
    <property type="entry name" value="Topo_IIA_bsu_dom2"/>
</dbReference>
<keyword evidence="9 12" id="KW-0799">Topoisomerase</keyword>
<dbReference type="InterPro" id="IPR036890">
    <property type="entry name" value="HATPase_C_sf"/>
</dbReference>
<dbReference type="EC" id="5.6.2.2" evidence="12"/>
<dbReference type="InterPro" id="IPR013760">
    <property type="entry name" value="Topo_IIA-like_dom_sf"/>
</dbReference>
<dbReference type="Proteomes" id="UP000789595">
    <property type="component" value="Unassembled WGS sequence"/>
</dbReference>
<comment type="subcellular location">
    <subcellularLocation>
        <location evidence="3">Plastid</location>
    </subcellularLocation>
</comment>
<dbReference type="SUPFAM" id="SSF55874">
    <property type="entry name" value="ATPase domain of HSP90 chaperone/DNA topoisomerase II/histidine kinase"/>
    <property type="match status" value="1"/>
</dbReference>
<evidence type="ECO:0000256" key="3">
    <source>
        <dbReference type="ARBA" id="ARBA00004474"/>
    </source>
</evidence>
<evidence type="ECO:0000313" key="15">
    <source>
        <dbReference type="EMBL" id="CAH0365073.1"/>
    </source>
</evidence>
<comment type="catalytic activity">
    <reaction evidence="1 12">
        <text>ATP-dependent breakage, passage and rejoining of double-stranded DNA.</text>
        <dbReference type="EC" id="5.6.2.2"/>
    </reaction>
</comment>
<dbReference type="CDD" id="cd16928">
    <property type="entry name" value="HATPase_GyrB-like"/>
    <property type="match status" value="1"/>
</dbReference>
<dbReference type="InterPro" id="IPR020568">
    <property type="entry name" value="Ribosomal_Su5_D2-typ_SF"/>
</dbReference>
<dbReference type="Gene3D" id="3.30.230.10">
    <property type="match status" value="1"/>
</dbReference>
<dbReference type="InterPro" id="IPR018522">
    <property type="entry name" value="TopoIIA_CS"/>
</dbReference>
<dbReference type="PROSITE" id="PS00177">
    <property type="entry name" value="TOPOISOMERASE_II"/>
    <property type="match status" value="1"/>
</dbReference>
<dbReference type="GO" id="GO:0006265">
    <property type="term" value="P:DNA topological change"/>
    <property type="evidence" value="ECO:0007669"/>
    <property type="project" value="UniProtKB-UniRule"/>
</dbReference>
<evidence type="ECO:0000256" key="11">
    <source>
        <dbReference type="ARBA" id="ARBA00023235"/>
    </source>
</evidence>
<dbReference type="PRINTS" id="PR01159">
    <property type="entry name" value="DNAGYRASEB"/>
</dbReference>
<dbReference type="PRINTS" id="PR00418">
    <property type="entry name" value="TPI2FAMILY"/>
</dbReference>
<dbReference type="AlphaFoldDB" id="A0A8J2S5V5"/>
<dbReference type="Gene3D" id="3.30.565.10">
    <property type="entry name" value="Histidine kinase-like ATPase, C-terminal domain"/>
    <property type="match status" value="1"/>
</dbReference>
<dbReference type="Pfam" id="PF02518">
    <property type="entry name" value="HATPase_c"/>
    <property type="match status" value="1"/>
</dbReference>
<feature type="domain" description="Toprim" evidence="14">
    <location>
        <begin position="452"/>
        <end position="567"/>
    </location>
</feature>
<dbReference type="FunFam" id="3.40.50.670:FF:000001">
    <property type="entry name" value="DNA topoisomerase 2"/>
    <property type="match status" value="1"/>
</dbReference>
<evidence type="ECO:0000256" key="7">
    <source>
        <dbReference type="ARBA" id="ARBA00022840"/>
    </source>
</evidence>
<dbReference type="GO" id="GO:0009536">
    <property type="term" value="C:plastid"/>
    <property type="evidence" value="ECO:0007669"/>
    <property type="project" value="UniProtKB-SubCell"/>
</dbReference>
<evidence type="ECO:0000256" key="2">
    <source>
        <dbReference type="ARBA" id="ARBA00001946"/>
    </source>
</evidence>
<evidence type="ECO:0000256" key="12">
    <source>
        <dbReference type="RuleBase" id="RU362094"/>
    </source>
</evidence>
<dbReference type="Pfam" id="PF01751">
    <property type="entry name" value="Toprim"/>
    <property type="match status" value="1"/>
</dbReference>
<accession>A0A8J2S5V5</accession>
<evidence type="ECO:0000256" key="1">
    <source>
        <dbReference type="ARBA" id="ARBA00000185"/>
    </source>
</evidence>
<keyword evidence="6 12" id="KW-0547">Nucleotide-binding</keyword>
<reference evidence="15" key="1">
    <citation type="submission" date="2021-11" db="EMBL/GenBank/DDBJ databases">
        <authorList>
            <consortium name="Genoscope - CEA"/>
            <person name="William W."/>
        </authorList>
    </citation>
    <scope>NUCLEOTIDE SEQUENCE</scope>
</reference>
<keyword evidence="16" id="KW-1185">Reference proteome</keyword>
<gene>
    <name evidence="15" type="ORF">PECAL_1P14800</name>
</gene>
<dbReference type="Pfam" id="PF00986">
    <property type="entry name" value="DNA_gyraseB_C"/>
    <property type="match status" value="1"/>
</dbReference>
<dbReference type="InterPro" id="IPR001241">
    <property type="entry name" value="Topo_IIA"/>
</dbReference>
<keyword evidence="13" id="KW-0732">Signal</keyword>
<dbReference type="InterPro" id="IPR013759">
    <property type="entry name" value="Topo_IIA_B_C"/>
</dbReference>
<comment type="function">
    <text evidence="12">Control of topological states of DNA by transient breakage and subsequent rejoining of DNA strands. Topoisomerase II makes double-strand breaks.</text>
</comment>
<dbReference type="PANTHER" id="PTHR45866:SF1">
    <property type="entry name" value="DNA GYRASE SUBUNIT B, MITOCHONDRIAL"/>
    <property type="match status" value="1"/>
</dbReference>
<dbReference type="Gene3D" id="3.40.50.670">
    <property type="match status" value="1"/>
</dbReference>
<dbReference type="InterPro" id="IPR003594">
    <property type="entry name" value="HATPase_dom"/>
</dbReference>
<organism evidence="15 16">
    <name type="scientific">Pelagomonas calceolata</name>
    <dbReference type="NCBI Taxonomy" id="35677"/>
    <lineage>
        <taxon>Eukaryota</taxon>
        <taxon>Sar</taxon>
        <taxon>Stramenopiles</taxon>
        <taxon>Ochrophyta</taxon>
        <taxon>Pelagophyceae</taxon>
        <taxon>Pelagomonadales</taxon>
        <taxon>Pelagomonadaceae</taxon>
        <taxon>Pelagomonas</taxon>
    </lineage>
</organism>
<name>A0A8J2S5V5_9STRA</name>
<dbReference type="SMART" id="SM00433">
    <property type="entry name" value="TOP2c"/>
    <property type="match status" value="1"/>
</dbReference>
<evidence type="ECO:0000256" key="8">
    <source>
        <dbReference type="ARBA" id="ARBA00022842"/>
    </source>
</evidence>
<evidence type="ECO:0000256" key="6">
    <source>
        <dbReference type="ARBA" id="ARBA00022741"/>
    </source>
</evidence>
<proteinExistence type="inferred from homology"/>
<dbReference type="OrthoDB" id="276498at2759"/>
<sequence>MRLAMLLLRLAAALRPAARLPLRRAARGAATDYGADQITVLEGLEAVRKRPGMYVGSTGPRGLHHLVFELLDNAVDEAAGGHASRVGVELRRDGSVVVTDDGRGIPCTTHPQTGVSTLETVCTVLHAGGKFGGAASAYGASGGLHGVGLSVVNALSARLEARVVRDGFDHRLAFVRGAPVAPLARRPAAAGGRGGTAVRFAPDGEVFGDVRARAWDAGLLRDRMDELAYLNAGLRLELRDLRGAAPKVHVLRHAGGVGEYGDTLVRGDLLHPAFAGFVARGERGGVRVEAALRWCKGAFGDRLVTFANGIRTGDGGAHLDGLRAAVARAANGGLGRSAAAGDYVPGEYLREGLAAVLSVRLPEAEFEGQTKGRLGSPAARPAVDGVVGDALRDLFERHPAALRAVADQAARAQKAAAAARAARDAVRRKSLLATSVLPGKLADCSSRDAARTELFVVEGDSAAGSAKQGRDRDTQAILPLRGKILNVERCAEDRIAGNQELAAVVAALGLGARGEAFDAAKLRYGRVVIMTDADVDGAHIRALLLTFFYRYRRELVSGGHVFVACPPLYKVGGGARPAYCWSEAELAAELAARASAPPIQRFKGLGEMMPDQLWSTTMDPGRRRLQRVDVDDAARADRVVSLLMGDSVADRKDFIVSRAADLSAADLDF</sequence>
<dbReference type="InterPro" id="IPR006171">
    <property type="entry name" value="TOPRIM_dom"/>
</dbReference>
<keyword evidence="7 12" id="KW-0067">ATP-binding</keyword>
<dbReference type="SUPFAM" id="SSF54211">
    <property type="entry name" value="Ribosomal protein S5 domain 2-like"/>
    <property type="match status" value="1"/>
</dbReference>
<comment type="cofactor">
    <cofactor evidence="2">
        <name>Mg(2+)</name>
        <dbReference type="ChEBI" id="CHEBI:18420"/>
    </cofactor>
</comment>
<dbReference type="PROSITE" id="PS50880">
    <property type="entry name" value="TOPRIM"/>
    <property type="match status" value="1"/>
</dbReference>
<dbReference type="SUPFAM" id="SSF56719">
    <property type="entry name" value="Type II DNA topoisomerase"/>
    <property type="match status" value="1"/>
</dbReference>
<keyword evidence="8" id="KW-0460">Magnesium</keyword>
<comment type="similarity">
    <text evidence="4">Belongs to the type II topoisomerase GyrB family.</text>
</comment>
<evidence type="ECO:0000256" key="10">
    <source>
        <dbReference type="ARBA" id="ARBA00023125"/>
    </source>
</evidence>
<dbReference type="GO" id="GO:0003918">
    <property type="term" value="F:DNA topoisomerase type II (double strand cut, ATP-hydrolyzing) activity"/>
    <property type="evidence" value="ECO:0007669"/>
    <property type="project" value="UniProtKB-UniRule"/>
</dbReference>
<keyword evidence="11 12" id="KW-0413">Isomerase</keyword>
<evidence type="ECO:0000256" key="5">
    <source>
        <dbReference type="ARBA" id="ARBA00022723"/>
    </source>
</evidence>
<dbReference type="InterPro" id="IPR014721">
    <property type="entry name" value="Ribsml_uS5_D2-typ_fold_subgr"/>
</dbReference>
<feature type="signal peptide" evidence="13">
    <location>
        <begin position="1"/>
        <end position="19"/>
    </location>
</feature>
<dbReference type="SMART" id="SM00387">
    <property type="entry name" value="HATPase_c"/>
    <property type="match status" value="1"/>
</dbReference>
<dbReference type="GO" id="GO:0003677">
    <property type="term" value="F:DNA binding"/>
    <property type="evidence" value="ECO:0007669"/>
    <property type="project" value="UniProtKB-UniRule"/>
</dbReference>
<dbReference type="PANTHER" id="PTHR45866">
    <property type="entry name" value="DNA GYRASE/TOPOISOMERASE SUBUNIT B"/>
    <property type="match status" value="1"/>
</dbReference>
<dbReference type="InterPro" id="IPR002288">
    <property type="entry name" value="DNA_gyrase_B_C"/>
</dbReference>
<dbReference type="InterPro" id="IPR000565">
    <property type="entry name" value="Topo_IIA_B"/>
</dbReference>
<evidence type="ECO:0000259" key="14">
    <source>
        <dbReference type="PROSITE" id="PS50880"/>
    </source>
</evidence>
<feature type="chain" id="PRO_5035266638" description="DNA topoisomerase 2" evidence="13">
    <location>
        <begin position="20"/>
        <end position="669"/>
    </location>
</feature>
<comment type="caution">
    <text evidence="15">The sequence shown here is derived from an EMBL/GenBank/DDBJ whole genome shotgun (WGS) entry which is preliminary data.</text>
</comment>
<dbReference type="GO" id="GO:0046872">
    <property type="term" value="F:metal ion binding"/>
    <property type="evidence" value="ECO:0007669"/>
    <property type="project" value="UniProtKB-KW"/>
</dbReference>
<evidence type="ECO:0000313" key="16">
    <source>
        <dbReference type="Proteomes" id="UP000789595"/>
    </source>
</evidence>
<dbReference type="Pfam" id="PF00204">
    <property type="entry name" value="DNA_gyraseB"/>
    <property type="match status" value="1"/>
</dbReference>
<comment type="subunit">
    <text evidence="12">Homodimer.</text>
</comment>
<evidence type="ECO:0000256" key="9">
    <source>
        <dbReference type="ARBA" id="ARBA00023029"/>
    </source>
</evidence>
<protein>
    <recommendedName>
        <fullName evidence="12">DNA topoisomerase 2</fullName>
        <ecNumber evidence="12">5.6.2.2</ecNumber>
    </recommendedName>
</protein>
<dbReference type="EMBL" id="CAKKNE010000001">
    <property type="protein sequence ID" value="CAH0365073.1"/>
    <property type="molecule type" value="Genomic_DNA"/>
</dbReference>
<keyword evidence="10 12" id="KW-0238">DNA-binding</keyword>
<evidence type="ECO:0000256" key="4">
    <source>
        <dbReference type="ARBA" id="ARBA00010708"/>
    </source>
</evidence>
<evidence type="ECO:0000256" key="13">
    <source>
        <dbReference type="SAM" id="SignalP"/>
    </source>
</evidence>
<dbReference type="NCBIfam" id="NF004189">
    <property type="entry name" value="PRK05644.1"/>
    <property type="match status" value="1"/>
</dbReference>
<comment type="similarity">
    <text evidence="12">Belongs to the type II topoisomerase family.</text>
</comment>
<dbReference type="GO" id="GO:0005524">
    <property type="term" value="F:ATP binding"/>
    <property type="evidence" value="ECO:0007669"/>
    <property type="project" value="UniProtKB-UniRule"/>
</dbReference>
<keyword evidence="5" id="KW-0479">Metal-binding</keyword>